<dbReference type="PANTHER" id="PTHR43917:SF9">
    <property type="entry name" value="GLUTATHIONE S-TRANSFERASE THETA-1"/>
    <property type="match status" value="1"/>
</dbReference>
<dbReference type="PANTHER" id="PTHR43917">
    <property type="match status" value="1"/>
</dbReference>
<dbReference type="GO" id="GO:0004364">
    <property type="term" value="F:glutathione transferase activity"/>
    <property type="evidence" value="ECO:0007669"/>
    <property type="project" value="UniProtKB-EC"/>
</dbReference>
<dbReference type="PROSITE" id="PS50404">
    <property type="entry name" value="GST_NTER"/>
    <property type="match status" value="1"/>
</dbReference>
<dbReference type="FunFam" id="3.40.30.10:FF:000176">
    <property type="entry name" value="Glutathione S-transferase theta-1"/>
    <property type="match status" value="1"/>
</dbReference>
<dbReference type="AlphaFoldDB" id="A0A9D3Q9X1"/>
<dbReference type="CDD" id="cd03183">
    <property type="entry name" value="GST_C_Theta"/>
    <property type="match status" value="1"/>
</dbReference>
<dbReference type="InterPro" id="IPR040079">
    <property type="entry name" value="Glutathione_S-Trfase"/>
</dbReference>
<dbReference type="InterPro" id="IPR004046">
    <property type="entry name" value="GST_C"/>
</dbReference>
<dbReference type="InterPro" id="IPR010987">
    <property type="entry name" value="Glutathione-S-Trfase_C-like"/>
</dbReference>
<sequence>MPLELFLDLHSQPCRSVFIFAKKNNIAFEFKKIDLAAGEQYGEEFGKISIMRKVPVMKDGDFILTESVAILKYMAEKFKTPDHWYPADLQRRARVNEYLAWQHSAMRTHGSKVFWFKAMIPILTGAEVPKEKMDSAMEDLNMSLKLFEDKFLQDRPFVAGDQISLADLVAIVEVMQPVGVGVDVFKDRPKLSAWRERVKKELGMALFDEAHDVIMNVGNLPQTFKDSGMLEFLKPRIQKLFN</sequence>
<feature type="domain" description="GST N-terminal" evidence="8">
    <location>
        <begin position="1"/>
        <end position="82"/>
    </location>
</feature>
<dbReference type="FunFam" id="1.20.1050.10:FF:000008">
    <property type="entry name" value="Glutathione S-transferase theta-1"/>
    <property type="match status" value="1"/>
</dbReference>
<evidence type="ECO:0000256" key="6">
    <source>
        <dbReference type="ARBA" id="ARBA00022679"/>
    </source>
</evidence>
<evidence type="ECO:0000259" key="8">
    <source>
        <dbReference type="PROSITE" id="PS50404"/>
    </source>
</evidence>
<evidence type="ECO:0000259" key="9">
    <source>
        <dbReference type="PROSITE" id="PS50405"/>
    </source>
</evidence>
<dbReference type="Gene3D" id="3.40.30.10">
    <property type="entry name" value="Glutaredoxin"/>
    <property type="match status" value="1"/>
</dbReference>
<dbReference type="InterPro" id="IPR004045">
    <property type="entry name" value="Glutathione_S-Trfase_N"/>
</dbReference>
<dbReference type="InterPro" id="IPR036249">
    <property type="entry name" value="Thioredoxin-like_sf"/>
</dbReference>
<comment type="subcellular location">
    <subcellularLocation>
        <location evidence="1">Cytoplasm</location>
    </subcellularLocation>
</comment>
<evidence type="ECO:0000256" key="2">
    <source>
        <dbReference type="ARBA" id="ARBA00009899"/>
    </source>
</evidence>
<organism evidence="10 11">
    <name type="scientific">Megalops atlanticus</name>
    <name type="common">Tarpon</name>
    <name type="synonym">Clupea gigantea</name>
    <dbReference type="NCBI Taxonomy" id="7932"/>
    <lineage>
        <taxon>Eukaryota</taxon>
        <taxon>Metazoa</taxon>
        <taxon>Chordata</taxon>
        <taxon>Craniata</taxon>
        <taxon>Vertebrata</taxon>
        <taxon>Euteleostomi</taxon>
        <taxon>Actinopterygii</taxon>
        <taxon>Neopterygii</taxon>
        <taxon>Teleostei</taxon>
        <taxon>Elopiformes</taxon>
        <taxon>Megalopidae</taxon>
        <taxon>Megalops</taxon>
    </lineage>
</organism>
<dbReference type="InterPro" id="IPR040075">
    <property type="entry name" value="GST_N_Theta"/>
</dbReference>
<accession>A0A9D3Q9X1</accession>
<dbReference type="InterPro" id="IPR051369">
    <property type="entry name" value="GST_Theta"/>
</dbReference>
<dbReference type="InterPro" id="IPR036282">
    <property type="entry name" value="Glutathione-S-Trfase_C_sf"/>
</dbReference>
<evidence type="ECO:0000256" key="3">
    <source>
        <dbReference type="ARBA" id="ARBA00011738"/>
    </source>
</evidence>
<comment type="subunit">
    <text evidence="3">Homodimer.</text>
</comment>
<dbReference type="Gene3D" id="1.20.1050.10">
    <property type="match status" value="1"/>
</dbReference>
<comment type="caution">
    <text evidence="10">The sequence shown here is derived from an EMBL/GenBank/DDBJ whole genome shotgun (WGS) entry which is preliminary data.</text>
</comment>
<gene>
    <name evidence="10" type="ORF">MATL_G00057510</name>
</gene>
<keyword evidence="5" id="KW-0963">Cytoplasm</keyword>
<evidence type="ECO:0000313" key="10">
    <source>
        <dbReference type="EMBL" id="KAG7480557.1"/>
    </source>
</evidence>
<comment type="similarity">
    <text evidence="2">Belongs to the GST superfamily. Theta family.</text>
</comment>
<dbReference type="SUPFAM" id="SSF47616">
    <property type="entry name" value="GST C-terminal domain-like"/>
    <property type="match status" value="1"/>
</dbReference>
<dbReference type="Pfam" id="PF02798">
    <property type="entry name" value="GST_N"/>
    <property type="match status" value="1"/>
</dbReference>
<name>A0A9D3Q9X1_MEGAT</name>
<keyword evidence="11" id="KW-1185">Reference proteome</keyword>
<dbReference type="OrthoDB" id="422574at2759"/>
<dbReference type="SFLD" id="SFLDS00019">
    <property type="entry name" value="Glutathione_Transferase_(cytos"/>
    <property type="match status" value="1"/>
</dbReference>
<dbReference type="Proteomes" id="UP001046870">
    <property type="component" value="Chromosome 4"/>
</dbReference>
<evidence type="ECO:0000256" key="5">
    <source>
        <dbReference type="ARBA" id="ARBA00022490"/>
    </source>
</evidence>
<dbReference type="EMBL" id="JAFDVH010000004">
    <property type="protein sequence ID" value="KAG7480557.1"/>
    <property type="molecule type" value="Genomic_DNA"/>
</dbReference>
<protein>
    <recommendedName>
        <fullName evidence="4">glutathione transferase</fullName>
        <ecNumber evidence="4">2.5.1.18</ecNumber>
    </recommendedName>
</protein>
<evidence type="ECO:0000313" key="11">
    <source>
        <dbReference type="Proteomes" id="UP001046870"/>
    </source>
</evidence>
<evidence type="ECO:0000256" key="1">
    <source>
        <dbReference type="ARBA" id="ARBA00004496"/>
    </source>
</evidence>
<keyword evidence="6" id="KW-0808">Transferase</keyword>
<dbReference type="GO" id="GO:0006749">
    <property type="term" value="P:glutathione metabolic process"/>
    <property type="evidence" value="ECO:0007669"/>
    <property type="project" value="TreeGrafter"/>
</dbReference>
<feature type="domain" description="GST C-terminal" evidence="9">
    <location>
        <begin position="88"/>
        <end position="229"/>
    </location>
</feature>
<dbReference type="PROSITE" id="PS50405">
    <property type="entry name" value="GST_CTER"/>
    <property type="match status" value="1"/>
</dbReference>
<dbReference type="SFLD" id="SFLDG00358">
    <property type="entry name" value="Main_(cytGST)"/>
    <property type="match status" value="1"/>
</dbReference>
<comment type="catalytic activity">
    <reaction evidence="7">
        <text>RX + glutathione = an S-substituted glutathione + a halide anion + H(+)</text>
        <dbReference type="Rhea" id="RHEA:16437"/>
        <dbReference type="ChEBI" id="CHEBI:15378"/>
        <dbReference type="ChEBI" id="CHEBI:16042"/>
        <dbReference type="ChEBI" id="CHEBI:17792"/>
        <dbReference type="ChEBI" id="CHEBI:57925"/>
        <dbReference type="ChEBI" id="CHEBI:90779"/>
        <dbReference type="EC" id="2.5.1.18"/>
    </reaction>
</comment>
<dbReference type="Pfam" id="PF00043">
    <property type="entry name" value="GST_C"/>
    <property type="match status" value="1"/>
</dbReference>
<evidence type="ECO:0000256" key="4">
    <source>
        <dbReference type="ARBA" id="ARBA00012452"/>
    </source>
</evidence>
<dbReference type="GO" id="GO:0005737">
    <property type="term" value="C:cytoplasm"/>
    <property type="evidence" value="ECO:0007669"/>
    <property type="project" value="UniProtKB-SubCell"/>
</dbReference>
<dbReference type="InterPro" id="IPR040077">
    <property type="entry name" value="GST_C_Theta"/>
</dbReference>
<reference evidence="10" key="1">
    <citation type="submission" date="2021-01" db="EMBL/GenBank/DDBJ databases">
        <authorList>
            <person name="Zahm M."/>
            <person name="Roques C."/>
            <person name="Cabau C."/>
            <person name="Klopp C."/>
            <person name="Donnadieu C."/>
            <person name="Jouanno E."/>
            <person name="Lampietro C."/>
            <person name="Louis A."/>
            <person name="Herpin A."/>
            <person name="Echchiki A."/>
            <person name="Berthelot C."/>
            <person name="Parey E."/>
            <person name="Roest-Crollius H."/>
            <person name="Braasch I."/>
            <person name="Postlethwait J."/>
            <person name="Bobe J."/>
            <person name="Montfort J."/>
            <person name="Bouchez O."/>
            <person name="Begum T."/>
            <person name="Mejri S."/>
            <person name="Adams A."/>
            <person name="Chen W.-J."/>
            <person name="Guiguen Y."/>
        </authorList>
    </citation>
    <scope>NUCLEOTIDE SEQUENCE</scope>
    <source>
        <strain evidence="10">YG-15Mar2019-1</strain>
        <tissue evidence="10">Brain</tissue>
    </source>
</reference>
<evidence type="ECO:0000256" key="7">
    <source>
        <dbReference type="ARBA" id="ARBA00047960"/>
    </source>
</evidence>
<proteinExistence type="inferred from homology"/>
<dbReference type="EC" id="2.5.1.18" evidence="4"/>
<dbReference type="CDD" id="cd03050">
    <property type="entry name" value="GST_N_Theta"/>
    <property type="match status" value="1"/>
</dbReference>
<dbReference type="SUPFAM" id="SSF52833">
    <property type="entry name" value="Thioredoxin-like"/>
    <property type="match status" value="1"/>
</dbReference>
<dbReference type="SFLD" id="SFLDG01153">
    <property type="entry name" value="Main.4:_Theta-like"/>
    <property type="match status" value="1"/>
</dbReference>